<dbReference type="AlphaFoldDB" id="A0A094PX56"/>
<sequence>MELAASTTTLPWSFGGGHEIEVESVEEEVELTQPEKQSVPANNGPKNLTMSE</sequence>
<proteinExistence type="predicted"/>
<feature type="compositionally biased region" description="Polar residues" evidence="1">
    <location>
        <begin position="1"/>
        <end position="11"/>
    </location>
</feature>
<feature type="compositionally biased region" description="Polar residues" evidence="1">
    <location>
        <begin position="34"/>
        <end position="52"/>
    </location>
</feature>
<gene>
    <name evidence="2" type="ORF">GM51_12655</name>
</gene>
<accession>A0A094PX56</accession>
<organism evidence="2">
    <name type="scientific">freshwater metagenome</name>
    <dbReference type="NCBI Taxonomy" id="449393"/>
    <lineage>
        <taxon>unclassified sequences</taxon>
        <taxon>metagenomes</taxon>
        <taxon>ecological metagenomes</taxon>
    </lineage>
</organism>
<dbReference type="EMBL" id="JNSL01000086">
    <property type="protein sequence ID" value="KGA16370.1"/>
    <property type="molecule type" value="Genomic_DNA"/>
</dbReference>
<reference evidence="2" key="1">
    <citation type="submission" date="2014-06" db="EMBL/GenBank/DDBJ databases">
        <title>Key roles for freshwater Actinobacteria revealed by deep metagenomic sequencing.</title>
        <authorList>
            <person name="Ghai R."/>
            <person name="Mizuno C.M."/>
            <person name="Picazo A."/>
            <person name="Camacho A."/>
            <person name="Rodriguez-Valera F."/>
        </authorList>
    </citation>
    <scope>NUCLEOTIDE SEQUENCE</scope>
</reference>
<comment type="caution">
    <text evidence="2">The sequence shown here is derived from an EMBL/GenBank/DDBJ whole genome shotgun (WGS) entry which is preliminary data.</text>
</comment>
<protein>
    <submittedName>
        <fullName evidence="2">Uncharacterized protein</fullName>
    </submittedName>
</protein>
<feature type="region of interest" description="Disordered" evidence="1">
    <location>
        <begin position="1"/>
        <end position="52"/>
    </location>
</feature>
<evidence type="ECO:0000256" key="1">
    <source>
        <dbReference type="SAM" id="MobiDB-lite"/>
    </source>
</evidence>
<evidence type="ECO:0000313" key="2">
    <source>
        <dbReference type="EMBL" id="KGA16370.1"/>
    </source>
</evidence>
<name>A0A094PX56_9ZZZZ</name>